<dbReference type="GO" id="GO:0000160">
    <property type="term" value="P:phosphorelay signal transduction system"/>
    <property type="evidence" value="ECO:0007669"/>
    <property type="project" value="InterPro"/>
</dbReference>
<dbReference type="SUPFAM" id="SSF46894">
    <property type="entry name" value="C-terminal effector domain of the bipartite response regulators"/>
    <property type="match status" value="1"/>
</dbReference>
<dbReference type="InterPro" id="IPR011006">
    <property type="entry name" value="CheY-like_superfamily"/>
</dbReference>
<protein>
    <submittedName>
        <fullName evidence="6">Response regulator transcription factor</fullName>
    </submittedName>
</protein>
<accession>A0A8J6TIE4</accession>
<dbReference type="GO" id="GO:0006355">
    <property type="term" value="P:regulation of DNA-templated transcription"/>
    <property type="evidence" value="ECO:0007669"/>
    <property type="project" value="InterPro"/>
</dbReference>
<evidence type="ECO:0000256" key="2">
    <source>
        <dbReference type="ARBA" id="ARBA00023125"/>
    </source>
</evidence>
<dbReference type="Pfam" id="PF00072">
    <property type="entry name" value="Response_reg"/>
    <property type="match status" value="1"/>
</dbReference>
<evidence type="ECO:0000313" key="7">
    <source>
        <dbReference type="Proteomes" id="UP000614469"/>
    </source>
</evidence>
<dbReference type="InterPro" id="IPR039420">
    <property type="entry name" value="WalR-like"/>
</dbReference>
<organism evidence="6 7">
    <name type="scientific">Candidatus Desulfolinea nitratireducens</name>
    <dbReference type="NCBI Taxonomy" id="2841698"/>
    <lineage>
        <taxon>Bacteria</taxon>
        <taxon>Bacillati</taxon>
        <taxon>Chloroflexota</taxon>
        <taxon>Anaerolineae</taxon>
        <taxon>Anaerolineales</taxon>
        <taxon>Anaerolineales incertae sedis</taxon>
        <taxon>Candidatus Desulfolinea</taxon>
    </lineage>
</organism>
<comment type="caution">
    <text evidence="6">The sequence shown here is derived from an EMBL/GenBank/DDBJ whole genome shotgun (WGS) entry which is preliminary data.</text>
</comment>
<dbReference type="Proteomes" id="UP000614469">
    <property type="component" value="Unassembled WGS sequence"/>
</dbReference>
<dbReference type="PROSITE" id="PS50043">
    <property type="entry name" value="HTH_LUXR_2"/>
    <property type="match status" value="1"/>
</dbReference>
<dbReference type="Pfam" id="PF00196">
    <property type="entry name" value="GerE"/>
    <property type="match status" value="1"/>
</dbReference>
<dbReference type="PROSITE" id="PS50110">
    <property type="entry name" value="RESPONSE_REGULATORY"/>
    <property type="match status" value="1"/>
</dbReference>
<reference evidence="6 7" key="1">
    <citation type="submission" date="2020-08" db="EMBL/GenBank/DDBJ databases">
        <title>Bridging the membrane lipid divide: bacteria of the FCB group superphylum have the potential to synthesize archaeal ether lipids.</title>
        <authorList>
            <person name="Villanueva L."/>
            <person name="Von Meijenfeldt F.A.B."/>
            <person name="Westbye A.B."/>
            <person name="Yadav S."/>
            <person name="Hopmans E.C."/>
            <person name="Dutilh B.E."/>
            <person name="Sinninghe Damste J.S."/>
        </authorList>
    </citation>
    <scope>NUCLEOTIDE SEQUENCE [LARGE SCALE GENOMIC DNA]</scope>
    <source>
        <strain evidence="6">NIOZ-UU36</strain>
    </source>
</reference>
<keyword evidence="2" id="KW-0238">DNA-binding</keyword>
<dbReference type="PANTHER" id="PTHR43214">
    <property type="entry name" value="TWO-COMPONENT RESPONSE REGULATOR"/>
    <property type="match status" value="1"/>
</dbReference>
<name>A0A8J6TIE4_9CHLR</name>
<keyword evidence="1 3" id="KW-0597">Phosphoprotein</keyword>
<dbReference type="PRINTS" id="PR00038">
    <property type="entry name" value="HTHLUXR"/>
</dbReference>
<dbReference type="EMBL" id="JACNJN010000119">
    <property type="protein sequence ID" value="MBC8335670.1"/>
    <property type="molecule type" value="Genomic_DNA"/>
</dbReference>
<dbReference type="InterPro" id="IPR016032">
    <property type="entry name" value="Sig_transdc_resp-reg_C-effctor"/>
</dbReference>
<feature type="domain" description="HTH luxR-type" evidence="4">
    <location>
        <begin position="146"/>
        <end position="211"/>
    </location>
</feature>
<dbReference type="InterPro" id="IPR058245">
    <property type="entry name" value="NreC/VraR/RcsB-like_REC"/>
</dbReference>
<dbReference type="Gene3D" id="3.40.50.2300">
    <property type="match status" value="1"/>
</dbReference>
<dbReference type="PANTHER" id="PTHR43214:SF43">
    <property type="entry name" value="TWO-COMPONENT RESPONSE REGULATOR"/>
    <property type="match status" value="1"/>
</dbReference>
<evidence type="ECO:0000256" key="1">
    <source>
        <dbReference type="ARBA" id="ARBA00022553"/>
    </source>
</evidence>
<dbReference type="InterPro" id="IPR001789">
    <property type="entry name" value="Sig_transdc_resp-reg_receiver"/>
</dbReference>
<dbReference type="GO" id="GO:0003677">
    <property type="term" value="F:DNA binding"/>
    <property type="evidence" value="ECO:0007669"/>
    <property type="project" value="UniProtKB-KW"/>
</dbReference>
<evidence type="ECO:0000259" key="4">
    <source>
        <dbReference type="PROSITE" id="PS50043"/>
    </source>
</evidence>
<feature type="modified residue" description="4-aspartylphosphate" evidence="3">
    <location>
        <position position="51"/>
    </location>
</feature>
<evidence type="ECO:0000256" key="3">
    <source>
        <dbReference type="PROSITE-ProRule" id="PRU00169"/>
    </source>
</evidence>
<proteinExistence type="predicted"/>
<dbReference type="SMART" id="SM00448">
    <property type="entry name" value="REC"/>
    <property type="match status" value="1"/>
</dbReference>
<gene>
    <name evidence="6" type="ORF">H8E29_10415</name>
</gene>
<dbReference type="CDD" id="cd06170">
    <property type="entry name" value="LuxR_C_like"/>
    <property type="match status" value="1"/>
</dbReference>
<evidence type="ECO:0000313" key="6">
    <source>
        <dbReference type="EMBL" id="MBC8335670.1"/>
    </source>
</evidence>
<dbReference type="SMART" id="SM00421">
    <property type="entry name" value="HTH_LUXR"/>
    <property type="match status" value="1"/>
</dbReference>
<feature type="domain" description="Response regulatory" evidence="5">
    <location>
        <begin position="1"/>
        <end position="116"/>
    </location>
</feature>
<dbReference type="InterPro" id="IPR000792">
    <property type="entry name" value="Tscrpt_reg_LuxR_C"/>
</dbReference>
<dbReference type="AlphaFoldDB" id="A0A8J6TIE4"/>
<sequence>MLLVDDHDLFRAGLAGLINAQPDLEVVGEAGDGLEALKMARDLKPDLIVMDINMPICDGLEATRLICTELPGSRILTLTVHDEDEKLFAAIKAGAVGYLLKSTDKANFLEGLRNVLAGESALPPKLATRVLDEFARMMNQAIAITSDEDAPDLTHRERDVLQYIGAGSSDKEIAAQLSISIYTVKSHVRNILGKLHAVNRREAARLASQHGLLKK</sequence>
<dbReference type="CDD" id="cd17535">
    <property type="entry name" value="REC_NarL-like"/>
    <property type="match status" value="1"/>
</dbReference>
<dbReference type="SUPFAM" id="SSF52172">
    <property type="entry name" value="CheY-like"/>
    <property type="match status" value="1"/>
</dbReference>
<evidence type="ECO:0000259" key="5">
    <source>
        <dbReference type="PROSITE" id="PS50110"/>
    </source>
</evidence>